<evidence type="ECO:0000313" key="3">
    <source>
        <dbReference type="EMBL" id="KAK7008282.1"/>
    </source>
</evidence>
<sequence length="338" mass="38487">MSSSTSHVSGLQQVSKLWFEPEMVVIHAGDRIFRVLGAILKQKSSVFADMFAFPQPLSDSDSEAENQTRPEMMDGVPVVTVYDDSTEMEVFLQAIYDSDFFMPHPKQIDLRRCLGILRLAHKYDVSYLRVRALEHLDAMLPTSLPEFARRMPLRELRDHFTEANLNDMLRILMAIIAVATEVGALWFIPVVYSFLFYWLPDLSEIMADEVWLALEGGQRATAVNGYIALSKQWHKVFSFLSVPSTEDDAECADWADCNGKRLSARHFLDSTALFNQYPTAAMVCLHYSNLPKLCQHCLAEAKAIHETEMQNCWDELPEIFALPGWGELRQMRIDALGL</sequence>
<reference evidence="3 4" key="1">
    <citation type="journal article" date="2024" name="J Genomics">
        <title>Draft genome sequencing and assembly of Favolaschia claudopus CIRM-BRFM 2984 isolated from oak limbs.</title>
        <authorList>
            <person name="Navarro D."/>
            <person name="Drula E."/>
            <person name="Chaduli D."/>
            <person name="Cazenave R."/>
            <person name="Ahrendt S."/>
            <person name="Wang J."/>
            <person name="Lipzen A."/>
            <person name="Daum C."/>
            <person name="Barry K."/>
            <person name="Grigoriev I.V."/>
            <person name="Favel A."/>
            <person name="Rosso M.N."/>
            <person name="Martin F."/>
        </authorList>
    </citation>
    <scope>NUCLEOTIDE SEQUENCE [LARGE SCALE GENOMIC DNA]</scope>
    <source>
        <strain evidence="3 4">CIRM-BRFM 2984</strain>
    </source>
</reference>
<protein>
    <submittedName>
        <fullName evidence="3">BTB domain-containing protein</fullName>
    </submittedName>
</protein>
<comment type="caution">
    <text evidence="3">The sequence shown here is derived from an EMBL/GenBank/DDBJ whole genome shotgun (WGS) entry which is preliminary data.</text>
</comment>
<feature type="transmembrane region" description="Helical" evidence="1">
    <location>
        <begin position="171"/>
        <end position="199"/>
    </location>
</feature>
<keyword evidence="4" id="KW-1185">Reference proteome</keyword>
<dbReference type="InterPro" id="IPR000210">
    <property type="entry name" value="BTB/POZ_dom"/>
</dbReference>
<dbReference type="Proteomes" id="UP001362999">
    <property type="component" value="Unassembled WGS sequence"/>
</dbReference>
<dbReference type="AlphaFoldDB" id="A0AAW0AHV0"/>
<dbReference type="EMBL" id="JAWWNJ010000068">
    <property type="protein sequence ID" value="KAK7008282.1"/>
    <property type="molecule type" value="Genomic_DNA"/>
</dbReference>
<gene>
    <name evidence="3" type="ORF">R3P38DRAFT_2791773</name>
</gene>
<dbReference type="InterPro" id="IPR011333">
    <property type="entry name" value="SKP1/BTB/POZ_sf"/>
</dbReference>
<dbReference type="SUPFAM" id="SSF54695">
    <property type="entry name" value="POZ domain"/>
    <property type="match status" value="1"/>
</dbReference>
<dbReference type="SMART" id="SM00225">
    <property type="entry name" value="BTB"/>
    <property type="match status" value="1"/>
</dbReference>
<keyword evidence="1" id="KW-0472">Membrane</keyword>
<feature type="domain" description="BTB" evidence="2">
    <location>
        <begin position="22"/>
        <end position="140"/>
    </location>
</feature>
<dbReference type="Gene3D" id="3.30.710.10">
    <property type="entry name" value="Potassium Channel Kv1.1, Chain A"/>
    <property type="match status" value="1"/>
</dbReference>
<accession>A0AAW0AHV0</accession>
<evidence type="ECO:0000313" key="4">
    <source>
        <dbReference type="Proteomes" id="UP001362999"/>
    </source>
</evidence>
<proteinExistence type="predicted"/>
<keyword evidence="1" id="KW-1133">Transmembrane helix</keyword>
<evidence type="ECO:0000256" key="1">
    <source>
        <dbReference type="SAM" id="Phobius"/>
    </source>
</evidence>
<name>A0AAW0AHV0_9AGAR</name>
<keyword evidence="1" id="KW-0812">Transmembrane</keyword>
<evidence type="ECO:0000259" key="2">
    <source>
        <dbReference type="SMART" id="SM00225"/>
    </source>
</evidence>
<organism evidence="3 4">
    <name type="scientific">Favolaschia claudopus</name>
    <dbReference type="NCBI Taxonomy" id="2862362"/>
    <lineage>
        <taxon>Eukaryota</taxon>
        <taxon>Fungi</taxon>
        <taxon>Dikarya</taxon>
        <taxon>Basidiomycota</taxon>
        <taxon>Agaricomycotina</taxon>
        <taxon>Agaricomycetes</taxon>
        <taxon>Agaricomycetidae</taxon>
        <taxon>Agaricales</taxon>
        <taxon>Marasmiineae</taxon>
        <taxon>Mycenaceae</taxon>
        <taxon>Favolaschia</taxon>
    </lineage>
</organism>